<proteinExistence type="predicted"/>
<feature type="domain" description="Ice-binding protein C-terminal" evidence="2">
    <location>
        <begin position="175"/>
        <end position="200"/>
    </location>
</feature>
<evidence type="ECO:0000256" key="1">
    <source>
        <dbReference type="SAM" id="SignalP"/>
    </source>
</evidence>
<comment type="caution">
    <text evidence="3">The sequence shown here is derived from an EMBL/GenBank/DDBJ whole genome shotgun (WGS) entry which is preliminary data.</text>
</comment>
<keyword evidence="1" id="KW-0732">Signal</keyword>
<protein>
    <recommendedName>
        <fullName evidence="2">Ice-binding protein C-terminal domain-containing protein</fullName>
    </recommendedName>
</protein>
<evidence type="ECO:0000313" key="3">
    <source>
        <dbReference type="EMBL" id="NIJ06950.1"/>
    </source>
</evidence>
<gene>
    <name evidence="3" type="ORF">FHS31_000532</name>
</gene>
<dbReference type="Pfam" id="PF07589">
    <property type="entry name" value="PEP-CTERM"/>
    <property type="match status" value="1"/>
</dbReference>
<feature type="signal peptide" evidence="1">
    <location>
        <begin position="1"/>
        <end position="20"/>
    </location>
</feature>
<reference evidence="3 4" key="1">
    <citation type="submission" date="2020-03" db="EMBL/GenBank/DDBJ databases">
        <title>Genomic Encyclopedia of Type Strains, Phase III (KMG-III): the genomes of soil and plant-associated and newly described type strains.</title>
        <authorList>
            <person name="Whitman W."/>
        </authorList>
    </citation>
    <scope>NUCLEOTIDE SEQUENCE [LARGE SCALE GENOMIC DNA]</scope>
    <source>
        <strain evidence="3 4">CECT 8804</strain>
    </source>
</reference>
<feature type="chain" id="PRO_5045185230" description="Ice-binding protein C-terminal domain-containing protein" evidence="1">
    <location>
        <begin position="21"/>
        <end position="207"/>
    </location>
</feature>
<organism evidence="3 4">
    <name type="scientific">Sphingomonas vulcanisoli</name>
    <dbReference type="NCBI Taxonomy" id="1658060"/>
    <lineage>
        <taxon>Bacteria</taxon>
        <taxon>Pseudomonadati</taxon>
        <taxon>Pseudomonadota</taxon>
        <taxon>Alphaproteobacteria</taxon>
        <taxon>Sphingomonadales</taxon>
        <taxon>Sphingomonadaceae</taxon>
        <taxon>Sphingomonas</taxon>
    </lineage>
</organism>
<sequence length="207" mass="21327">MINRLLTAAAIVMLGTAAQAVVIPDGSFETPATSSFVYNPTVTGVTFNAGSGVQHNGSAWAFADAPDGTQTAFIQSTSSYIGQIDFALTGLTVGQVYQIVFAGAARPGGYSDNPFTVSVGGSQIGSYDITSTIWSTYTTPTFRANSTTGTLTFVGSASSGDADVGIDNVRITTAPVPEPATWAMMIGGFGLVGTALRRSRRMEADLA</sequence>
<dbReference type="Proteomes" id="UP000727456">
    <property type="component" value="Unassembled WGS sequence"/>
</dbReference>
<keyword evidence="4" id="KW-1185">Reference proteome</keyword>
<evidence type="ECO:0000313" key="4">
    <source>
        <dbReference type="Proteomes" id="UP000727456"/>
    </source>
</evidence>
<evidence type="ECO:0000259" key="2">
    <source>
        <dbReference type="Pfam" id="PF07589"/>
    </source>
</evidence>
<dbReference type="NCBIfam" id="NF035944">
    <property type="entry name" value="PEPxxWA-CTERM"/>
    <property type="match status" value="1"/>
</dbReference>
<dbReference type="RefSeq" id="WP_167071752.1">
    <property type="nucleotide sequence ID" value="NZ_JAAOZC010000001.1"/>
</dbReference>
<accession>A0ABX0TQT7</accession>
<name>A0ABX0TQT7_9SPHN</name>
<dbReference type="InterPro" id="IPR013424">
    <property type="entry name" value="Ice-binding_C"/>
</dbReference>
<dbReference type="NCBIfam" id="TIGR02595">
    <property type="entry name" value="PEP_CTERM"/>
    <property type="match status" value="1"/>
</dbReference>
<dbReference type="EMBL" id="JAAOZC010000001">
    <property type="protein sequence ID" value="NIJ06950.1"/>
    <property type="molecule type" value="Genomic_DNA"/>
</dbReference>